<dbReference type="GO" id="GO:0046890">
    <property type="term" value="P:regulation of lipid biosynthetic process"/>
    <property type="evidence" value="ECO:0007669"/>
    <property type="project" value="TreeGrafter"/>
</dbReference>
<dbReference type="PANTHER" id="PTHR14315:SF17">
    <property type="entry name" value="MIP21584P"/>
    <property type="match status" value="1"/>
</dbReference>
<feature type="compositionally biased region" description="Basic residues" evidence="6">
    <location>
        <begin position="140"/>
        <end position="149"/>
    </location>
</feature>
<dbReference type="PANTHER" id="PTHR14315">
    <property type="entry name" value="SPOT14 FAMILY MEMBER"/>
    <property type="match status" value="1"/>
</dbReference>
<evidence type="ECO:0000256" key="2">
    <source>
        <dbReference type="ARBA" id="ARBA00004496"/>
    </source>
</evidence>
<evidence type="ECO:0000313" key="7">
    <source>
        <dbReference type="EMBL" id="JAC18639.1"/>
    </source>
</evidence>
<sequence length="239" mass="25659">MLTHDFQSNNLFSDKFSANMDSNRHCLRRVGPHKEAAFSSGSIMKAMERFVEAVQEMDETILVPSRLMDLEAGDSGDSVGLASSTDLYGLYTMVNCVKTELLWGVNLSCADNLDEDPSCCSLSDAVIGGPPITSSATAAIHHHKTHARRPSTTSVTSTQSATLSDTDSDASSSSGNENDSGIEGEGETTTVPANKATYTRTVEATFRRHLYGLQRSLAQMTAAASYLTKRYQSDIGATV</sequence>
<dbReference type="InterPro" id="IPR009786">
    <property type="entry name" value="Spot_14"/>
</dbReference>
<dbReference type="Pfam" id="PF07084">
    <property type="entry name" value="Spot_14"/>
    <property type="match status" value="2"/>
</dbReference>
<dbReference type="InterPro" id="IPR053719">
    <property type="entry name" value="Lipogen_MT_Stabilize_sf"/>
</dbReference>
<feature type="region of interest" description="Disordered" evidence="6">
    <location>
        <begin position="139"/>
        <end position="196"/>
    </location>
</feature>
<evidence type="ECO:0000256" key="3">
    <source>
        <dbReference type="ARBA" id="ARBA00009488"/>
    </source>
</evidence>
<keyword evidence="4" id="KW-0963">Cytoplasm</keyword>
<comment type="similarity">
    <text evidence="3">Belongs to the SPOT14 family.</text>
</comment>
<keyword evidence="5" id="KW-0539">Nucleus</keyword>
<reference evidence="7" key="1">
    <citation type="journal article" date="2014" name="PLoS Negl. Trop. Dis.">
        <title>An updated insight into the Sialotranscriptome of Triatoma infestans: developmental stage and geographic variations.</title>
        <authorList>
            <person name="Schwarz A."/>
            <person name="Medrano-Mercado N."/>
            <person name="Schaub G.A."/>
            <person name="Struchiner C.J."/>
            <person name="Bargues M.D."/>
            <person name="Levy M.Z."/>
            <person name="Ribeiro J.M."/>
        </authorList>
    </citation>
    <scope>NUCLEOTIDE SEQUENCE</scope>
    <source>
        <strain evidence="7">Chile</strain>
        <tissue evidence="7">Salivary glands</tissue>
    </source>
</reference>
<accession>A0A023FD53</accession>
<protein>
    <submittedName>
        <fullName evidence="7">Putative ubiquitin-conjugating enzyme</fullName>
    </submittedName>
</protein>
<dbReference type="GO" id="GO:0005634">
    <property type="term" value="C:nucleus"/>
    <property type="evidence" value="ECO:0007669"/>
    <property type="project" value="UniProtKB-SubCell"/>
</dbReference>
<comment type="subcellular location">
    <subcellularLocation>
        <location evidence="2">Cytoplasm</location>
    </subcellularLocation>
    <subcellularLocation>
        <location evidence="1">Nucleus</location>
    </subcellularLocation>
</comment>
<organism evidence="7">
    <name type="scientific">Triatoma infestans</name>
    <name type="common">Assassin bug</name>
    <dbReference type="NCBI Taxonomy" id="30076"/>
    <lineage>
        <taxon>Eukaryota</taxon>
        <taxon>Metazoa</taxon>
        <taxon>Ecdysozoa</taxon>
        <taxon>Arthropoda</taxon>
        <taxon>Hexapoda</taxon>
        <taxon>Insecta</taxon>
        <taxon>Pterygota</taxon>
        <taxon>Neoptera</taxon>
        <taxon>Paraneoptera</taxon>
        <taxon>Hemiptera</taxon>
        <taxon>Heteroptera</taxon>
        <taxon>Panheteroptera</taxon>
        <taxon>Cimicomorpha</taxon>
        <taxon>Reduviidae</taxon>
        <taxon>Triatominae</taxon>
        <taxon>Triatoma</taxon>
    </lineage>
</organism>
<evidence type="ECO:0000256" key="5">
    <source>
        <dbReference type="ARBA" id="ARBA00023242"/>
    </source>
</evidence>
<name>A0A023FD53_TRIIF</name>
<dbReference type="Gene3D" id="6.10.140.1610">
    <property type="match status" value="1"/>
</dbReference>
<dbReference type="EMBL" id="GBBI01000073">
    <property type="protein sequence ID" value="JAC18639.1"/>
    <property type="molecule type" value="mRNA"/>
</dbReference>
<evidence type="ECO:0000256" key="4">
    <source>
        <dbReference type="ARBA" id="ARBA00022490"/>
    </source>
</evidence>
<proteinExistence type="evidence at transcript level"/>
<dbReference type="AlphaFoldDB" id="A0A023FD53"/>
<dbReference type="GO" id="GO:0005829">
    <property type="term" value="C:cytosol"/>
    <property type="evidence" value="ECO:0007669"/>
    <property type="project" value="TreeGrafter"/>
</dbReference>
<feature type="compositionally biased region" description="Low complexity" evidence="6">
    <location>
        <begin position="151"/>
        <end position="179"/>
    </location>
</feature>
<evidence type="ECO:0000256" key="1">
    <source>
        <dbReference type="ARBA" id="ARBA00004123"/>
    </source>
</evidence>
<evidence type="ECO:0000256" key="6">
    <source>
        <dbReference type="SAM" id="MobiDB-lite"/>
    </source>
</evidence>